<dbReference type="InterPro" id="IPR006566">
    <property type="entry name" value="FBD"/>
</dbReference>
<evidence type="ECO:0000313" key="2">
    <source>
        <dbReference type="EMBL" id="PIA37608.1"/>
    </source>
</evidence>
<accession>A0A2G5D280</accession>
<protein>
    <recommendedName>
        <fullName evidence="1">FBD domain-containing protein</fullName>
    </recommendedName>
</protein>
<gene>
    <name evidence="2" type="ORF">AQUCO_03000281v1</name>
</gene>
<dbReference type="Pfam" id="PF08387">
    <property type="entry name" value="FBD"/>
    <property type="match status" value="1"/>
</dbReference>
<dbReference type="AlphaFoldDB" id="A0A2G5D280"/>
<dbReference type="OrthoDB" id="1298252at2759"/>
<name>A0A2G5D280_AQUCA</name>
<dbReference type="FunCoup" id="A0A2G5D280">
    <property type="interactions" value="213"/>
</dbReference>
<proteinExistence type="predicted"/>
<dbReference type="InParanoid" id="A0A2G5D280"/>
<evidence type="ECO:0000259" key="1">
    <source>
        <dbReference type="SMART" id="SM00579"/>
    </source>
</evidence>
<sequence length="135" mass="15631">MPTTNYVKVITFLLRIYPNLQTLYLSVYQPENYDQDLASSSMINMEGYWQGDELCSGVNLKHLRTVEIVEFGGTDIELDILRRLFESASILEKMNIRYSSFVKQNAEKLTTIHEKMSLFYKVSSSATISLAYHDR</sequence>
<keyword evidence="3" id="KW-1185">Reference proteome</keyword>
<dbReference type="SMART" id="SM00579">
    <property type="entry name" value="FBD"/>
    <property type="match status" value="1"/>
</dbReference>
<dbReference type="Proteomes" id="UP000230069">
    <property type="component" value="Unassembled WGS sequence"/>
</dbReference>
<feature type="domain" description="FBD" evidence="1">
    <location>
        <begin position="57"/>
        <end position="131"/>
    </location>
</feature>
<reference evidence="2 3" key="1">
    <citation type="submission" date="2017-09" db="EMBL/GenBank/DDBJ databases">
        <title>WGS assembly of Aquilegia coerulea Goldsmith.</title>
        <authorList>
            <person name="Hodges S."/>
            <person name="Kramer E."/>
            <person name="Nordborg M."/>
            <person name="Tomkins J."/>
            <person name="Borevitz J."/>
            <person name="Derieg N."/>
            <person name="Yan J."/>
            <person name="Mihaltcheva S."/>
            <person name="Hayes R.D."/>
            <person name="Rokhsar D."/>
        </authorList>
    </citation>
    <scope>NUCLEOTIDE SEQUENCE [LARGE SCALE GENOMIC DNA]</scope>
    <source>
        <strain evidence="3">cv. Goldsmith</strain>
    </source>
</reference>
<evidence type="ECO:0000313" key="3">
    <source>
        <dbReference type="Proteomes" id="UP000230069"/>
    </source>
</evidence>
<organism evidence="2 3">
    <name type="scientific">Aquilegia coerulea</name>
    <name type="common">Rocky mountain columbine</name>
    <dbReference type="NCBI Taxonomy" id="218851"/>
    <lineage>
        <taxon>Eukaryota</taxon>
        <taxon>Viridiplantae</taxon>
        <taxon>Streptophyta</taxon>
        <taxon>Embryophyta</taxon>
        <taxon>Tracheophyta</taxon>
        <taxon>Spermatophyta</taxon>
        <taxon>Magnoliopsida</taxon>
        <taxon>Ranunculales</taxon>
        <taxon>Ranunculaceae</taxon>
        <taxon>Thalictroideae</taxon>
        <taxon>Aquilegia</taxon>
    </lineage>
</organism>
<dbReference type="EMBL" id="KZ305047">
    <property type="protein sequence ID" value="PIA37608.1"/>
    <property type="molecule type" value="Genomic_DNA"/>
</dbReference>